<reference evidence="5" key="1">
    <citation type="submission" date="2015-07" db="EMBL/GenBank/DDBJ databases">
        <title>Complete genome sequence and phylogenetic analysis of Limnochorda pilosa.</title>
        <authorList>
            <person name="Watanabe M."/>
            <person name="Kojima H."/>
            <person name="Fukui M."/>
        </authorList>
    </citation>
    <scope>NUCLEOTIDE SEQUENCE [LARGE SCALE GENOMIC DNA]</scope>
    <source>
        <strain evidence="5">HC45</strain>
    </source>
</reference>
<dbReference type="KEGG" id="lpil:LIP_0735"/>
<evidence type="ECO:0000256" key="1">
    <source>
        <dbReference type="ARBA" id="ARBA00022741"/>
    </source>
</evidence>
<evidence type="ECO:0000259" key="3">
    <source>
        <dbReference type="PROSITE" id="PS51711"/>
    </source>
</evidence>
<evidence type="ECO:0000256" key="2">
    <source>
        <dbReference type="ARBA" id="ARBA00023134"/>
    </source>
</evidence>
<dbReference type="EMBL" id="AP014924">
    <property type="protein sequence ID" value="BAS26592.1"/>
    <property type="molecule type" value="Genomic_DNA"/>
</dbReference>
<evidence type="ECO:0000313" key="5">
    <source>
        <dbReference type="Proteomes" id="UP000065807"/>
    </source>
</evidence>
<name>A0A0K2SHS4_LIMPI</name>
<keyword evidence="2" id="KW-0342">GTP-binding</keyword>
<dbReference type="InterPro" id="IPR005225">
    <property type="entry name" value="Small_GTP-bd"/>
</dbReference>
<protein>
    <submittedName>
        <fullName evidence="4">Iron transporter</fullName>
    </submittedName>
</protein>
<sequence length="166" mass="17834">MVLVGSPNVGKSALFNALTGAYVTVSNYPGTTVELTRGAGRLGDEEVELVDTPGFYSFLPVSEEERVTRHLLLTEQPDLVLHVVEAVALDRMLALTLQLLEAGFTVILVLNMMDECERLGLSVDVAGLSARLGIPVVATVASRGLGLDELRREVALHGRRILEPAV</sequence>
<proteinExistence type="predicted"/>
<dbReference type="PRINTS" id="PR00326">
    <property type="entry name" value="GTP1OBG"/>
</dbReference>
<dbReference type="Gene3D" id="3.40.50.300">
    <property type="entry name" value="P-loop containing nucleotide triphosphate hydrolases"/>
    <property type="match status" value="1"/>
</dbReference>
<dbReference type="InterPro" id="IPR030389">
    <property type="entry name" value="G_FEOB_dom"/>
</dbReference>
<dbReference type="CDD" id="cd01879">
    <property type="entry name" value="FeoB"/>
    <property type="match status" value="1"/>
</dbReference>
<dbReference type="GO" id="GO:0005525">
    <property type="term" value="F:GTP binding"/>
    <property type="evidence" value="ECO:0007669"/>
    <property type="project" value="UniProtKB-KW"/>
</dbReference>
<dbReference type="Proteomes" id="UP000065807">
    <property type="component" value="Chromosome"/>
</dbReference>
<dbReference type="SUPFAM" id="SSF52540">
    <property type="entry name" value="P-loop containing nucleoside triphosphate hydrolases"/>
    <property type="match status" value="1"/>
</dbReference>
<accession>A0A0K2SHS4</accession>
<dbReference type="PATRIC" id="fig|1555112.3.peg.767"/>
<feature type="domain" description="FeoB-type G" evidence="3">
    <location>
        <begin position="1"/>
        <end position="160"/>
    </location>
</feature>
<organism evidence="4 5">
    <name type="scientific">Limnochorda pilosa</name>
    <dbReference type="NCBI Taxonomy" id="1555112"/>
    <lineage>
        <taxon>Bacteria</taxon>
        <taxon>Bacillati</taxon>
        <taxon>Bacillota</taxon>
        <taxon>Limnochordia</taxon>
        <taxon>Limnochordales</taxon>
        <taxon>Limnochordaceae</taxon>
        <taxon>Limnochorda</taxon>
    </lineage>
</organism>
<dbReference type="GO" id="GO:0015093">
    <property type="term" value="F:ferrous iron transmembrane transporter activity"/>
    <property type="evidence" value="ECO:0007669"/>
    <property type="project" value="TreeGrafter"/>
</dbReference>
<keyword evidence="1" id="KW-0547">Nucleotide-binding</keyword>
<dbReference type="PANTHER" id="PTHR43185:SF1">
    <property type="entry name" value="FE(2+) TRANSPORTER FEOB"/>
    <property type="match status" value="1"/>
</dbReference>
<evidence type="ECO:0000313" key="4">
    <source>
        <dbReference type="EMBL" id="BAS26592.1"/>
    </source>
</evidence>
<dbReference type="InterPro" id="IPR027417">
    <property type="entry name" value="P-loop_NTPase"/>
</dbReference>
<dbReference type="AlphaFoldDB" id="A0A0K2SHS4"/>
<dbReference type="PROSITE" id="PS51711">
    <property type="entry name" value="G_FEOB"/>
    <property type="match status" value="1"/>
</dbReference>
<reference evidence="5" key="2">
    <citation type="journal article" date="2016" name="Int. J. Syst. Evol. Microbiol.">
        <title>Complete genome sequence and cell structure of Limnochorda pilosa, a Gram-negative spore-former within the phylum Firmicutes.</title>
        <authorList>
            <person name="Watanabe M."/>
            <person name="Kojima H."/>
            <person name="Fukui M."/>
        </authorList>
    </citation>
    <scope>NUCLEOTIDE SEQUENCE [LARGE SCALE GENOMIC DNA]</scope>
    <source>
        <strain evidence="5">HC45</strain>
    </source>
</reference>
<gene>
    <name evidence="4" type="ORF">LIP_0735</name>
</gene>
<dbReference type="InterPro" id="IPR006073">
    <property type="entry name" value="GTP-bd"/>
</dbReference>
<dbReference type="PANTHER" id="PTHR43185">
    <property type="entry name" value="FERROUS IRON TRANSPORT PROTEIN B"/>
    <property type="match status" value="1"/>
</dbReference>
<dbReference type="GO" id="GO:0005886">
    <property type="term" value="C:plasma membrane"/>
    <property type="evidence" value="ECO:0007669"/>
    <property type="project" value="TreeGrafter"/>
</dbReference>
<dbReference type="InterPro" id="IPR050860">
    <property type="entry name" value="FeoB_GTPase"/>
</dbReference>
<dbReference type="STRING" id="1555112.LIP_0735"/>
<dbReference type="Pfam" id="PF02421">
    <property type="entry name" value="FeoB_N"/>
    <property type="match status" value="1"/>
</dbReference>
<keyword evidence="5" id="KW-1185">Reference proteome</keyword>
<dbReference type="NCBIfam" id="TIGR00231">
    <property type="entry name" value="small_GTP"/>
    <property type="match status" value="1"/>
</dbReference>